<dbReference type="AlphaFoldDB" id="A0A380JE08"/>
<evidence type="ECO:0000256" key="1">
    <source>
        <dbReference type="SAM" id="Phobius"/>
    </source>
</evidence>
<organism evidence="2 3">
    <name type="scientific">Streptococcus downei MFe28</name>
    <dbReference type="NCBI Taxonomy" id="764290"/>
    <lineage>
        <taxon>Bacteria</taxon>
        <taxon>Bacillati</taxon>
        <taxon>Bacillota</taxon>
        <taxon>Bacilli</taxon>
        <taxon>Lactobacillales</taxon>
        <taxon>Streptococcaceae</taxon>
        <taxon>Streptococcus</taxon>
    </lineage>
</organism>
<feature type="transmembrane region" description="Helical" evidence="1">
    <location>
        <begin position="102"/>
        <end position="118"/>
    </location>
</feature>
<feature type="transmembrane region" description="Helical" evidence="1">
    <location>
        <begin position="7"/>
        <end position="27"/>
    </location>
</feature>
<feature type="transmembrane region" description="Helical" evidence="1">
    <location>
        <begin position="39"/>
        <end position="60"/>
    </location>
</feature>
<reference evidence="2 3" key="1">
    <citation type="submission" date="2018-06" db="EMBL/GenBank/DDBJ databases">
        <authorList>
            <consortium name="Pathogen Informatics"/>
            <person name="Doyle S."/>
        </authorList>
    </citation>
    <scope>NUCLEOTIDE SEQUENCE [LARGE SCALE GENOMIC DNA]</scope>
    <source>
        <strain evidence="3">NCTC 11391</strain>
    </source>
</reference>
<feature type="transmembrane region" description="Helical" evidence="1">
    <location>
        <begin position="72"/>
        <end position="90"/>
    </location>
</feature>
<dbReference type="Proteomes" id="UP000254082">
    <property type="component" value="Unassembled WGS sequence"/>
</dbReference>
<keyword evidence="1" id="KW-1133">Transmembrane helix</keyword>
<name>A0A380JE08_STRDO</name>
<dbReference type="EMBL" id="UHFA01000002">
    <property type="protein sequence ID" value="SUN36252.1"/>
    <property type="molecule type" value="Genomic_DNA"/>
</dbReference>
<gene>
    <name evidence="2" type="ORF">NCTC11391_01297</name>
</gene>
<evidence type="ECO:0000313" key="2">
    <source>
        <dbReference type="EMBL" id="SUN36252.1"/>
    </source>
</evidence>
<evidence type="ECO:0000313" key="3">
    <source>
        <dbReference type="Proteomes" id="UP000254082"/>
    </source>
</evidence>
<keyword evidence="3" id="KW-1185">Reference proteome</keyword>
<sequence length="125" mass="14154">MKIRKRLIVSVIIVSLIMMMLDSLLLIPKIILNLSKGSWSQLALTSLIFFLFILTIVLLIRSYLQLNKGKKVTSTAFALGFLALTTVTFIDEVLNYETLPIGFAYVQIIVLLIFFASIEDGKKLW</sequence>
<keyword evidence="1" id="KW-0812">Transmembrane</keyword>
<keyword evidence="1" id="KW-0472">Membrane</keyword>
<accession>A0A380JE08</accession>
<protein>
    <submittedName>
        <fullName evidence="2">Uncharacterized protein</fullName>
    </submittedName>
</protein>
<proteinExistence type="predicted"/>
<dbReference type="RefSeq" id="WP_019768637.1">
    <property type="nucleotide sequence ID" value="NZ_UHFA01000002.1"/>
</dbReference>